<evidence type="ECO:0000256" key="1">
    <source>
        <dbReference type="SAM" id="Phobius"/>
    </source>
</evidence>
<reference evidence="2" key="1">
    <citation type="journal article" date="2020" name="Stud. Mycol.">
        <title>101 Dothideomycetes genomes: a test case for predicting lifestyles and emergence of pathogens.</title>
        <authorList>
            <person name="Haridas S."/>
            <person name="Albert R."/>
            <person name="Binder M."/>
            <person name="Bloem J."/>
            <person name="Labutti K."/>
            <person name="Salamov A."/>
            <person name="Andreopoulos B."/>
            <person name="Baker S."/>
            <person name="Barry K."/>
            <person name="Bills G."/>
            <person name="Bluhm B."/>
            <person name="Cannon C."/>
            <person name="Castanera R."/>
            <person name="Culley D."/>
            <person name="Daum C."/>
            <person name="Ezra D."/>
            <person name="Gonzalez J."/>
            <person name="Henrissat B."/>
            <person name="Kuo A."/>
            <person name="Liang C."/>
            <person name="Lipzen A."/>
            <person name="Lutzoni F."/>
            <person name="Magnuson J."/>
            <person name="Mondo S."/>
            <person name="Nolan M."/>
            <person name="Ohm R."/>
            <person name="Pangilinan J."/>
            <person name="Park H.-J."/>
            <person name="Ramirez L."/>
            <person name="Alfaro M."/>
            <person name="Sun H."/>
            <person name="Tritt A."/>
            <person name="Yoshinaga Y."/>
            <person name="Zwiers L.-H."/>
            <person name="Turgeon B."/>
            <person name="Goodwin S."/>
            <person name="Spatafora J."/>
            <person name="Crous P."/>
            <person name="Grigoriev I."/>
        </authorList>
    </citation>
    <scope>NUCLEOTIDE SEQUENCE</scope>
    <source>
        <strain evidence="2">CBS 379.55</strain>
    </source>
</reference>
<protein>
    <submittedName>
        <fullName evidence="2">Uncharacterized protein</fullName>
    </submittedName>
</protein>
<accession>A0A6A6JY47</accession>
<dbReference type="Proteomes" id="UP000800097">
    <property type="component" value="Unassembled WGS sequence"/>
</dbReference>
<keyword evidence="1" id="KW-0812">Transmembrane</keyword>
<dbReference type="AlphaFoldDB" id="A0A6A6JY47"/>
<gene>
    <name evidence="2" type="ORF">EI97DRAFT_18183</name>
</gene>
<keyword evidence="1" id="KW-1133">Transmembrane helix</keyword>
<feature type="transmembrane region" description="Helical" evidence="1">
    <location>
        <begin position="68"/>
        <end position="88"/>
    </location>
</feature>
<proteinExistence type="predicted"/>
<keyword evidence="3" id="KW-1185">Reference proteome</keyword>
<name>A0A6A6JY47_WESOR</name>
<dbReference type="RefSeq" id="XP_033658550.1">
    <property type="nucleotide sequence ID" value="XM_033793518.1"/>
</dbReference>
<keyword evidence="1" id="KW-0472">Membrane</keyword>
<dbReference type="GeneID" id="54546693"/>
<organism evidence="2 3">
    <name type="scientific">Westerdykella ornata</name>
    <dbReference type="NCBI Taxonomy" id="318751"/>
    <lineage>
        <taxon>Eukaryota</taxon>
        <taxon>Fungi</taxon>
        <taxon>Dikarya</taxon>
        <taxon>Ascomycota</taxon>
        <taxon>Pezizomycotina</taxon>
        <taxon>Dothideomycetes</taxon>
        <taxon>Pleosporomycetidae</taxon>
        <taxon>Pleosporales</taxon>
        <taxon>Sporormiaceae</taxon>
        <taxon>Westerdykella</taxon>
    </lineage>
</organism>
<sequence>MPHVPYSVGSISVGGYCKVLLCTAIGIDASGTRPLRTGFERRLFGWQMSRWGDGTFATRREICARGGVLLSFSLVVLTDFAFVFLVRLKAFCGATKNWRGE</sequence>
<dbReference type="EMBL" id="ML986484">
    <property type="protein sequence ID" value="KAF2281013.1"/>
    <property type="molecule type" value="Genomic_DNA"/>
</dbReference>
<evidence type="ECO:0000313" key="3">
    <source>
        <dbReference type="Proteomes" id="UP000800097"/>
    </source>
</evidence>
<evidence type="ECO:0000313" key="2">
    <source>
        <dbReference type="EMBL" id="KAF2281013.1"/>
    </source>
</evidence>